<organism evidence="1 2">
    <name type="scientific">Nepenthes gracilis</name>
    <name type="common">Slender pitcher plant</name>
    <dbReference type="NCBI Taxonomy" id="150966"/>
    <lineage>
        <taxon>Eukaryota</taxon>
        <taxon>Viridiplantae</taxon>
        <taxon>Streptophyta</taxon>
        <taxon>Embryophyta</taxon>
        <taxon>Tracheophyta</taxon>
        <taxon>Spermatophyta</taxon>
        <taxon>Magnoliopsida</taxon>
        <taxon>eudicotyledons</taxon>
        <taxon>Gunneridae</taxon>
        <taxon>Pentapetalae</taxon>
        <taxon>Caryophyllales</taxon>
        <taxon>Nepenthaceae</taxon>
        <taxon>Nepenthes</taxon>
    </lineage>
</organism>
<comment type="caution">
    <text evidence="1">The sequence shown here is derived from an EMBL/GenBank/DDBJ whole genome shotgun (WGS) entry which is preliminary data.</text>
</comment>
<reference evidence="1" key="1">
    <citation type="submission" date="2023-05" db="EMBL/GenBank/DDBJ databases">
        <title>Nepenthes gracilis genome sequencing.</title>
        <authorList>
            <person name="Fukushima K."/>
        </authorList>
    </citation>
    <scope>NUCLEOTIDE SEQUENCE</scope>
    <source>
        <strain evidence="1">SING2019-196</strain>
    </source>
</reference>
<sequence length="96" mass="10654">MQTSVGALGNKSSGLSISRQNYHVASLSYHYYTAAYITSINISPLQDQNPNPIINKGAQFIHQLLSSNSIKCRSPLLQITEASRDYSQHHPCRAHL</sequence>
<accession>A0AAD3XQT1</accession>
<name>A0AAD3XQT1_NEPGR</name>
<dbReference type="AlphaFoldDB" id="A0AAD3XQT1"/>
<dbReference type="EMBL" id="BSYO01000012">
    <property type="protein sequence ID" value="GMH12915.1"/>
    <property type="molecule type" value="Genomic_DNA"/>
</dbReference>
<gene>
    <name evidence="1" type="ORF">Nepgr_014756</name>
</gene>
<keyword evidence="2" id="KW-1185">Reference proteome</keyword>
<evidence type="ECO:0000313" key="2">
    <source>
        <dbReference type="Proteomes" id="UP001279734"/>
    </source>
</evidence>
<protein>
    <submittedName>
        <fullName evidence="1">Uncharacterized protein</fullName>
    </submittedName>
</protein>
<dbReference type="Proteomes" id="UP001279734">
    <property type="component" value="Unassembled WGS sequence"/>
</dbReference>
<proteinExistence type="predicted"/>
<evidence type="ECO:0000313" key="1">
    <source>
        <dbReference type="EMBL" id="GMH12915.1"/>
    </source>
</evidence>